<organism evidence="1 2">
    <name type="scientific">Rodentibacter pneumotropicus</name>
    <dbReference type="NCBI Taxonomy" id="758"/>
    <lineage>
        <taxon>Bacteria</taxon>
        <taxon>Pseudomonadati</taxon>
        <taxon>Pseudomonadota</taxon>
        <taxon>Gammaproteobacteria</taxon>
        <taxon>Pasteurellales</taxon>
        <taxon>Pasteurellaceae</taxon>
        <taxon>Rodentibacter</taxon>
    </lineage>
</organism>
<accession>A0AAW5LC51</accession>
<sequence>MINMIISYDLRNKRDYKTLIDAIQSLGSSSKVLESLWYVRTTYSAVQCRDYLKKYIDKDDGIAVFDCSNNTWATYGANADKMKSLWN</sequence>
<comment type="caution">
    <text evidence="1">The sequence shown here is derived from an EMBL/GenBank/DDBJ whole genome shotgun (WGS) entry which is preliminary data.</text>
</comment>
<protein>
    <submittedName>
        <fullName evidence="1">Uncharacterized protein</fullName>
    </submittedName>
</protein>
<dbReference type="AlphaFoldDB" id="A0AAW5LC51"/>
<proteinExistence type="predicted"/>
<reference evidence="1 2" key="1">
    <citation type="journal article" date="2022" name="Microbiol. Spectr.">
        <title>Microbiota of the Pregnant Mouse: Characterization of the Bacterial Communities in the Oral Cavity, Lung, Intestine, and Vagina through Culture and DNA Sequencing.</title>
        <authorList>
            <person name="Greenberg J.M."/>
            <person name="Romero R."/>
            <person name="Winters A.D."/>
            <person name="Galaz J."/>
            <person name="Garcia-Flores V."/>
            <person name="Arenas-Hernandez M."/>
            <person name="Panzer J."/>
            <person name="Shaffer Z."/>
            <person name="Kracht D.J."/>
            <person name="Gomez-Lopez N."/>
            <person name="Theis K.R."/>
        </authorList>
    </citation>
    <scope>NUCLEOTIDE SEQUENCE [LARGE SCALE GENOMIC DNA]</scope>
    <source>
        <strain evidence="1 2">MAC-C1-H1</strain>
    </source>
</reference>
<evidence type="ECO:0000313" key="2">
    <source>
        <dbReference type="Proteomes" id="UP001206350"/>
    </source>
</evidence>
<dbReference type="Proteomes" id="UP001206350">
    <property type="component" value="Unassembled WGS sequence"/>
</dbReference>
<keyword evidence="2" id="KW-1185">Reference proteome</keyword>
<evidence type="ECO:0000313" key="1">
    <source>
        <dbReference type="EMBL" id="MCQ9120987.1"/>
    </source>
</evidence>
<dbReference type="EMBL" id="JALJCU010000008">
    <property type="protein sequence ID" value="MCQ9120987.1"/>
    <property type="molecule type" value="Genomic_DNA"/>
</dbReference>
<dbReference type="RefSeq" id="WP_077664446.1">
    <property type="nucleotide sequence ID" value="NZ_JALJCU010000008.1"/>
</dbReference>
<gene>
    <name evidence="1" type="ORF">MUU45_000805</name>
</gene>
<name>A0AAW5LC51_9PAST</name>